<keyword evidence="2" id="KW-1133">Transmembrane helix</keyword>
<evidence type="ECO:0000256" key="1">
    <source>
        <dbReference type="SAM" id="MobiDB-lite"/>
    </source>
</evidence>
<feature type="domain" description="LysM" evidence="4">
    <location>
        <begin position="172"/>
        <end position="215"/>
    </location>
</feature>
<keyword evidence="6" id="KW-1185">Reference proteome</keyword>
<sequence>MQLAAAALLLFLTSIAPAAAKSTIEPCSNSASCPALVGYTLYTDLKVSEVASLFSTDPISLLLANSIDISLPDVENHILPSQLFLKIPVSCACVDGIRKSSSVTYKTRPADTLASISAAVYAGIVSPDQIRDANPNADLSDPSVIAVGTPLSVPLPCTCFNNSDNNLPAVYMSYVVKDVDTLSGIAARYVTTVSDLMNVNALSSSEIKDGDILAIPLSACASNFPKYSSDYGLVVPNGSYAITSGHCVLCSCGPGSRNLYCQPAPLAVSCSSMQCRYSNLMIGNITAQPSSGGCNLTSCSYNGFINGTIGSTLSTYLQPRCPGPQQFPTLIAPPTSLPDSYFAPAPSPSEAGGIPSTNPRSVVPSTGVAFGLPPAGGPTGSSSGASNARSLMDRVTAFPVALVLVTFKFGKISILRNPNLENQEIEDMVGHVSMEMAKTVIEVADVAWTAVESCHHHRHHDAPKQSPPESKEGADLDIECTRAENERLRLLLEKNLNLLQEISSSPTLMHNCPSDLNDRILGAVKSDSFLNELDFLRQNSTCTFPFDEPSGADLDKAEVLIKMDHDEPSWWVWVSDDMVHKNTEEKSGIDNENYVVVTEEHVVDGISTFLARCILANPKSVNLTPSELQKAMMKALKGMNKFEKMLDIWHAGMLFYTLAMWGLSLASLYQGRAILRLAALGVHHSSKAALKIL</sequence>
<accession>A0A8X8ZX48</accession>
<organism evidence="5">
    <name type="scientific">Salvia splendens</name>
    <name type="common">Scarlet sage</name>
    <dbReference type="NCBI Taxonomy" id="180675"/>
    <lineage>
        <taxon>Eukaryota</taxon>
        <taxon>Viridiplantae</taxon>
        <taxon>Streptophyta</taxon>
        <taxon>Embryophyta</taxon>
        <taxon>Tracheophyta</taxon>
        <taxon>Spermatophyta</taxon>
        <taxon>Magnoliopsida</taxon>
        <taxon>eudicotyledons</taxon>
        <taxon>Gunneridae</taxon>
        <taxon>Pentapetalae</taxon>
        <taxon>asterids</taxon>
        <taxon>lamiids</taxon>
        <taxon>Lamiales</taxon>
        <taxon>Lamiaceae</taxon>
        <taxon>Nepetoideae</taxon>
        <taxon>Mentheae</taxon>
        <taxon>Salviinae</taxon>
        <taxon>Salvia</taxon>
        <taxon>Salvia subgen. Calosphace</taxon>
        <taxon>core Calosphace</taxon>
    </lineage>
</organism>
<dbReference type="InterPro" id="IPR036779">
    <property type="entry name" value="LysM_dom_sf"/>
</dbReference>
<dbReference type="PROSITE" id="PS51782">
    <property type="entry name" value="LYSM"/>
    <property type="match status" value="2"/>
</dbReference>
<feature type="region of interest" description="Disordered" evidence="1">
    <location>
        <begin position="365"/>
        <end position="387"/>
    </location>
</feature>
<evidence type="ECO:0000313" key="5">
    <source>
        <dbReference type="EMBL" id="KAG6419801.1"/>
    </source>
</evidence>
<dbReference type="PANTHER" id="PTHR33874">
    <property type="entry name" value="RING FINGER PROTEIN"/>
    <property type="match status" value="1"/>
</dbReference>
<gene>
    <name evidence="5" type="ORF">SASPL_116313</name>
</gene>
<keyword evidence="2" id="KW-0812">Transmembrane</keyword>
<dbReference type="AlphaFoldDB" id="A0A8X8ZX48"/>
<feature type="chain" id="PRO_5036475650" description="LysM domain-containing protein" evidence="3">
    <location>
        <begin position="21"/>
        <end position="693"/>
    </location>
</feature>
<dbReference type="SMART" id="SM00257">
    <property type="entry name" value="LysM"/>
    <property type="match status" value="2"/>
</dbReference>
<reference evidence="5" key="1">
    <citation type="submission" date="2018-01" db="EMBL/GenBank/DDBJ databases">
        <authorList>
            <person name="Mao J.F."/>
        </authorList>
    </citation>
    <scope>NUCLEOTIDE SEQUENCE</scope>
    <source>
        <strain evidence="5">Huo1</strain>
        <tissue evidence="5">Leaf</tissue>
    </source>
</reference>
<dbReference type="InterPro" id="IPR018392">
    <property type="entry name" value="LysM"/>
</dbReference>
<name>A0A8X8ZX48_SALSN</name>
<proteinExistence type="predicted"/>
<dbReference type="Proteomes" id="UP000298416">
    <property type="component" value="Unassembled WGS sequence"/>
</dbReference>
<evidence type="ECO:0000256" key="3">
    <source>
        <dbReference type="SAM" id="SignalP"/>
    </source>
</evidence>
<dbReference type="PANTHER" id="PTHR33874:SF4">
    <property type="entry name" value="EXPRESSED PROTEIN"/>
    <property type="match status" value="1"/>
</dbReference>
<dbReference type="EMBL" id="PNBA02000006">
    <property type="protein sequence ID" value="KAG6419801.1"/>
    <property type="molecule type" value="Genomic_DNA"/>
</dbReference>
<dbReference type="Pfam" id="PF01476">
    <property type="entry name" value="LysM"/>
    <property type="match status" value="2"/>
</dbReference>
<feature type="transmembrane region" description="Helical" evidence="2">
    <location>
        <begin position="648"/>
        <end position="669"/>
    </location>
</feature>
<dbReference type="CDD" id="cd00118">
    <property type="entry name" value="LysM"/>
    <property type="match status" value="1"/>
</dbReference>
<keyword evidence="2" id="KW-0472">Membrane</keyword>
<keyword evidence="3" id="KW-0732">Signal</keyword>
<evidence type="ECO:0000259" key="4">
    <source>
        <dbReference type="PROSITE" id="PS51782"/>
    </source>
</evidence>
<feature type="domain" description="LysM" evidence="4">
    <location>
        <begin position="103"/>
        <end position="153"/>
    </location>
</feature>
<dbReference type="SUPFAM" id="SSF54106">
    <property type="entry name" value="LysM domain"/>
    <property type="match status" value="1"/>
</dbReference>
<comment type="caution">
    <text evidence="5">The sequence shown here is derived from an EMBL/GenBank/DDBJ whole genome shotgun (WGS) entry which is preliminary data.</text>
</comment>
<protein>
    <recommendedName>
        <fullName evidence="4">LysM domain-containing protein</fullName>
    </recommendedName>
</protein>
<reference evidence="5" key="2">
    <citation type="submission" date="2020-08" db="EMBL/GenBank/DDBJ databases">
        <title>Plant Genome Project.</title>
        <authorList>
            <person name="Zhang R.-G."/>
        </authorList>
    </citation>
    <scope>NUCLEOTIDE SEQUENCE</scope>
    <source>
        <strain evidence="5">Huo1</strain>
        <tissue evidence="5">Leaf</tissue>
    </source>
</reference>
<evidence type="ECO:0000256" key="2">
    <source>
        <dbReference type="SAM" id="Phobius"/>
    </source>
</evidence>
<feature type="signal peptide" evidence="3">
    <location>
        <begin position="1"/>
        <end position="20"/>
    </location>
</feature>
<dbReference type="Gene3D" id="3.10.350.10">
    <property type="entry name" value="LysM domain"/>
    <property type="match status" value="2"/>
</dbReference>
<evidence type="ECO:0000313" key="6">
    <source>
        <dbReference type="Proteomes" id="UP000298416"/>
    </source>
</evidence>